<dbReference type="RefSeq" id="WP_262398501.1">
    <property type="nucleotide sequence ID" value="NZ_JACRTB010000001.1"/>
</dbReference>
<keyword evidence="3" id="KW-1185">Reference proteome</keyword>
<name>A0ABR7NEH0_9FIRM</name>
<dbReference type="Proteomes" id="UP000658131">
    <property type="component" value="Unassembled WGS sequence"/>
</dbReference>
<evidence type="ECO:0000259" key="1">
    <source>
        <dbReference type="Pfam" id="PF12673"/>
    </source>
</evidence>
<evidence type="ECO:0000313" key="3">
    <source>
        <dbReference type="Proteomes" id="UP000658131"/>
    </source>
</evidence>
<dbReference type="Pfam" id="PF12673">
    <property type="entry name" value="SipL"/>
    <property type="match status" value="1"/>
</dbReference>
<accession>A0ABR7NEH0</accession>
<dbReference type="EMBL" id="JACRTB010000001">
    <property type="protein sequence ID" value="MBC8574801.1"/>
    <property type="molecule type" value="Genomic_DNA"/>
</dbReference>
<protein>
    <submittedName>
        <fullName evidence="2">DUF3794 domain-containing protein</fullName>
    </submittedName>
</protein>
<dbReference type="InterPro" id="IPR036779">
    <property type="entry name" value="LysM_dom_sf"/>
</dbReference>
<feature type="domain" description="SipL SPOCS" evidence="1">
    <location>
        <begin position="187"/>
        <end position="265"/>
    </location>
</feature>
<organism evidence="2 3">
    <name type="scientific">Yanshouia hominis</name>
    <dbReference type="NCBI Taxonomy" id="2763673"/>
    <lineage>
        <taxon>Bacteria</taxon>
        <taxon>Bacillati</taxon>
        <taxon>Bacillota</taxon>
        <taxon>Clostridia</taxon>
        <taxon>Eubacteriales</taxon>
        <taxon>Oscillospiraceae</taxon>
        <taxon>Yanshouia</taxon>
    </lineage>
</organism>
<comment type="caution">
    <text evidence="2">The sequence shown here is derived from an EMBL/GenBank/DDBJ whole genome shotgun (WGS) entry which is preliminary data.</text>
</comment>
<dbReference type="SUPFAM" id="SSF54106">
    <property type="entry name" value="LysM domain"/>
    <property type="match status" value="1"/>
</dbReference>
<sequence length="509" mass="55197">MELKLQKQPVAVCELLLDTVAEYPIECDLLLPDYCPDIVRVLCCRVQASCSDCSARKSTLTVEGMAAVSLCYIGEVGGMRKAEYKIPFSKSFELSREVTQPICSVTIEPGQINYRAVSKRRLDLRGVLMLRVRLYDAAEQPAVSQAEGQGVQLLRREYPGARLEGQSSHRFSLAEQLATAVGKEPATEVVQIDCRPVVQDCRPVAGRAVLKGELLVHLLYKTDPETGALESCDYSLPVSQLIEVPGLTEETRCEAQMACLSAECSIDEFEEGVRLEVQLAAQLRCFSPIVLSGAIDSFSTLYPTENTLKSLRIPRRAEPVAERISVRCEAPLPEGAQSLLDVWAAPGAMSVRNEDGSLTLTGQLTFTMLTQGGELGLDSASQTCDVSAALPQKGEGCELLPEVTVLSASGTIAQGKVQLSAELLVTGLLIEFTNCSLLTDLTVDEEHPRTVDRSIGLMIYYAAAGESVWEIAKRYGALPGQVMADNDLVEETLEADTPLMIPTACVRGE</sequence>
<gene>
    <name evidence="2" type="ORF">H8717_00025</name>
</gene>
<proteinExistence type="predicted"/>
<reference evidence="2 3" key="1">
    <citation type="submission" date="2020-08" db="EMBL/GenBank/DDBJ databases">
        <title>Genome public.</title>
        <authorList>
            <person name="Liu C."/>
            <person name="Sun Q."/>
        </authorList>
    </citation>
    <scope>NUCLEOTIDE SEQUENCE [LARGE SCALE GENOMIC DNA]</scope>
    <source>
        <strain evidence="2 3">BX1</strain>
    </source>
</reference>
<dbReference type="InterPro" id="IPR024300">
    <property type="entry name" value="SipL_SPOCS_dom"/>
</dbReference>
<evidence type="ECO:0000313" key="2">
    <source>
        <dbReference type="EMBL" id="MBC8574801.1"/>
    </source>
</evidence>